<dbReference type="InterPro" id="IPR025476">
    <property type="entry name" value="Helitron_helicase-like"/>
</dbReference>
<proteinExistence type="inferred from homology"/>
<dbReference type="GO" id="GO:0005524">
    <property type="term" value="F:ATP binding"/>
    <property type="evidence" value="ECO:0007669"/>
    <property type="project" value="UniProtKB-KW"/>
</dbReference>
<accession>A0A226DQC5</accession>
<dbReference type="PANTHER" id="PTHR47642">
    <property type="entry name" value="ATP-DEPENDENT DNA HELICASE"/>
    <property type="match status" value="1"/>
</dbReference>
<keyword evidence="1" id="KW-0233">DNA recombination</keyword>
<keyword evidence="1" id="KW-0234">DNA repair</keyword>
<keyword evidence="1" id="KW-0067">ATP-binding</keyword>
<dbReference type="GO" id="GO:0006310">
    <property type="term" value="P:DNA recombination"/>
    <property type="evidence" value="ECO:0007669"/>
    <property type="project" value="UniProtKB-KW"/>
</dbReference>
<dbReference type="InterPro" id="IPR027417">
    <property type="entry name" value="P-loop_NTPase"/>
</dbReference>
<evidence type="ECO:0000259" key="4">
    <source>
        <dbReference type="Pfam" id="PF04843"/>
    </source>
</evidence>
<dbReference type="GO" id="GO:0000723">
    <property type="term" value="P:telomere maintenance"/>
    <property type="evidence" value="ECO:0007669"/>
    <property type="project" value="InterPro"/>
</dbReference>
<dbReference type="EMBL" id="LNIX01000015">
    <property type="protein sequence ID" value="OXA46406.1"/>
    <property type="molecule type" value="Genomic_DNA"/>
</dbReference>
<reference evidence="8 9" key="1">
    <citation type="submission" date="2015-12" db="EMBL/GenBank/DDBJ databases">
        <title>The genome of Folsomia candida.</title>
        <authorList>
            <person name="Faddeeva A."/>
            <person name="Derks M.F."/>
            <person name="Anvar Y."/>
            <person name="Smit S."/>
            <person name="Van Straalen N."/>
            <person name="Roelofs D."/>
        </authorList>
    </citation>
    <scope>NUCLEOTIDE SEQUENCE [LARGE SCALE GENOMIC DNA]</scope>
    <source>
        <strain evidence="8 9">VU population</strain>
        <tissue evidence="8">Whole body</tissue>
    </source>
</reference>
<dbReference type="GO" id="GO:0006281">
    <property type="term" value="P:DNA repair"/>
    <property type="evidence" value="ECO:0007669"/>
    <property type="project" value="UniProtKB-KW"/>
</dbReference>
<dbReference type="SUPFAM" id="SSF52540">
    <property type="entry name" value="P-loop containing nucleoside triphosphate hydrolases"/>
    <property type="match status" value="2"/>
</dbReference>
<comment type="cofactor">
    <cofactor evidence="1">
        <name>Mg(2+)</name>
        <dbReference type="ChEBI" id="CHEBI:18420"/>
    </cofactor>
</comment>
<dbReference type="EC" id="5.6.2.3" evidence="1"/>
<evidence type="ECO:0000256" key="2">
    <source>
        <dbReference type="SAM" id="MobiDB-lite"/>
    </source>
</evidence>
<evidence type="ECO:0000256" key="1">
    <source>
        <dbReference type="RuleBase" id="RU363044"/>
    </source>
</evidence>
<name>A0A226DQC5_FOLCA</name>
<comment type="catalytic activity">
    <reaction evidence="1">
        <text>ATP + H2O = ADP + phosphate + H(+)</text>
        <dbReference type="Rhea" id="RHEA:13065"/>
        <dbReference type="ChEBI" id="CHEBI:15377"/>
        <dbReference type="ChEBI" id="CHEBI:15378"/>
        <dbReference type="ChEBI" id="CHEBI:30616"/>
        <dbReference type="ChEBI" id="CHEBI:43474"/>
        <dbReference type="ChEBI" id="CHEBI:456216"/>
        <dbReference type="EC" id="5.6.2.3"/>
    </reaction>
</comment>
<feature type="domain" description="Helitron helicase-like" evidence="6">
    <location>
        <begin position="849"/>
        <end position="994"/>
    </location>
</feature>
<evidence type="ECO:0000313" key="9">
    <source>
        <dbReference type="Proteomes" id="UP000198287"/>
    </source>
</evidence>
<dbReference type="PANTHER" id="PTHR47642:SF5">
    <property type="entry name" value="ATP-DEPENDENT DNA HELICASE"/>
    <property type="match status" value="1"/>
</dbReference>
<protein>
    <recommendedName>
        <fullName evidence="1">ATP-dependent DNA helicase</fullName>
        <ecNumber evidence="1">5.6.2.3</ecNumber>
    </recommendedName>
</protein>
<feature type="compositionally biased region" description="Polar residues" evidence="2">
    <location>
        <begin position="676"/>
        <end position="689"/>
    </location>
</feature>
<keyword evidence="3" id="KW-0472">Membrane</keyword>
<feature type="domain" description="Peptidase C76" evidence="4">
    <location>
        <begin position="465"/>
        <end position="616"/>
    </location>
</feature>
<keyword evidence="1" id="KW-0547">Nucleotide-binding</keyword>
<dbReference type="InterPro" id="IPR006928">
    <property type="entry name" value="Herpes_teg_USP"/>
</dbReference>
<organism evidence="8 9">
    <name type="scientific">Folsomia candida</name>
    <name type="common">Springtail</name>
    <dbReference type="NCBI Taxonomy" id="158441"/>
    <lineage>
        <taxon>Eukaryota</taxon>
        <taxon>Metazoa</taxon>
        <taxon>Ecdysozoa</taxon>
        <taxon>Arthropoda</taxon>
        <taxon>Hexapoda</taxon>
        <taxon>Collembola</taxon>
        <taxon>Entomobryomorpha</taxon>
        <taxon>Isotomoidea</taxon>
        <taxon>Isotomidae</taxon>
        <taxon>Proisotominae</taxon>
        <taxon>Folsomia</taxon>
    </lineage>
</organism>
<evidence type="ECO:0000256" key="3">
    <source>
        <dbReference type="SAM" id="Phobius"/>
    </source>
</evidence>
<evidence type="ECO:0000313" key="8">
    <source>
        <dbReference type="EMBL" id="OXA46406.1"/>
    </source>
</evidence>
<dbReference type="InterPro" id="IPR046700">
    <property type="entry name" value="DUF6570"/>
</dbReference>
<dbReference type="Gene3D" id="3.90.70.120">
    <property type="match status" value="1"/>
</dbReference>
<dbReference type="Pfam" id="PF05970">
    <property type="entry name" value="PIF1"/>
    <property type="match status" value="1"/>
</dbReference>
<feature type="transmembrane region" description="Helical" evidence="3">
    <location>
        <begin position="7"/>
        <end position="25"/>
    </location>
</feature>
<evidence type="ECO:0000259" key="6">
    <source>
        <dbReference type="Pfam" id="PF14214"/>
    </source>
</evidence>
<keyword evidence="9" id="KW-1185">Reference proteome</keyword>
<feature type="compositionally biased region" description="Acidic residues" evidence="2">
    <location>
        <begin position="704"/>
        <end position="715"/>
    </location>
</feature>
<dbReference type="InterPro" id="IPR010285">
    <property type="entry name" value="DNA_helicase_pif1-like_DEAD"/>
</dbReference>
<dbReference type="InterPro" id="IPR038765">
    <property type="entry name" value="Papain-like_cys_pep_sf"/>
</dbReference>
<dbReference type="Gene3D" id="3.40.50.300">
    <property type="entry name" value="P-loop containing nucleotide triphosphate hydrolases"/>
    <property type="match status" value="2"/>
</dbReference>
<dbReference type="OrthoDB" id="416437at2759"/>
<evidence type="ECO:0000259" key="5">
    <source>
        <dbReference type="Pfam" id="PF05970"/>
    </source>
</evidence>
<feature type="region of interest" description="Disordered" evidence="2">
    <location>
        <begin position="676"/>
        <end position="715"/>
    </location>
</feature>
<sequence length="2049" mass="232286">MKPDKLLIYMVCVVYVSLLIGGIEINPGPTNRAVSFKGASYAMIQPHLDSNSNKRQLNPTYANGQWGKISEILFGINELKLRTFLRNFVSCFPSSDEPKYNGTTLTAISDALSSLEPIIKTNVNLRQEKSVWGCLSLKLYSSNNIIDRQFLSQLWAIGNEVESLDNALSNFMMPKQITSGKQRKLHEKNQKDYANKNSRRRKTAPAHVEEPLSPIPSGEEDVTRLLSEQFKKEIWHFLTTPCEVCDLLIYSTPNLKFSLILTDSIKNLFYSFDKEYEFPSSNKMTVCARCKRNLDKGKMPPKAKVNSLQLSPVPLQISCLTAAEVRLISQVKVFMKIFLLCKGRGQKAMKGLVVHFPQQIQEVIKQLPLNSENADFIVVNETGDRTTKSASLNIRPAKIYEALSWLIQHNPLYSNIKIQDEVNLQEFPSISLEQSQVQSSEVYDGSNLAYVELRAGIFVLQGSFSQGHEIFLENRGKQCTAMVASFLAHCLIEPPVTWTRQCIDDVIIGGNDYYTKVKAELNHNHDYLTADEVAGYIMAFRGAQVGLNINNSTPAIQLHGYANRARGVDLQKLPEQISSFIRLGYTYGILTIGCYSMGIFVDGDFTYYFDSHGRGKHGGKTRAGEGTSCVLKIDIDLASSKISTLANRNCVSSSINPTDHLNLMFTITVFNLTRGESSQSSTTPQSALCNSPPRKLPRQNEFAPDSDSDEEMDHDEIEPALPSLPHFHRVLETDCVIERDDVIEPFVDEIIEGGHNLHRNNGSPINEHVEQCLDLLAFPNLFPYGVGGLKAFRKIPVTPLDYFQQRLMSSEKRFAGNTDFLFYGLSEADKYRAKQKIAVCCAQTRQGNHNEPGDEDNLGARDPHVYMNSIRGSGAFWKKYTGDLIAMVKSLGVPTFFFTFSYDDMNSSDCINALWKAKYGPDAPDVVPEDIPYDERKTLLNDFPIIAARHFSMRLSKFLALIKANGQSIFGLPLVDYSIRVEFQSRGSPHAHCLFWMENAPSWETPEGIALLERNVACTTNSTNPDLVLRYQKHAHSKTCFKNGNSTCRFAFPKSPSDETKILNEDDIVRNKGRFFVLKRALLEQSQLLTKYMGKGEPLEIRQNIRDTISRVQNSSLPARQKMFKIAMTLMRNREISAQEAAFRMCHLFLRYSSRASVFLPTFRKENRVRMVRKEAIGQDSPQFCTNIIDRYMARPTHPFFENMCLFEFASWYAPERKTNAICIEDDDLIEFPDQPSDELRGTRLAHKCRNADGIEIGKVFRRRVPAVVKHPNFHPITDKESYFYSLLLLYMPFRNETFCDEISPSDLFQAQRQNLRNHTHDPVIRMELAEEIDRAMLRIIEFDELEYDEVNIEQPFEAPFEDPNPDNLPTESEAFPQIPPDRNITERIAELYRGLNSQQKELFNKVRTNLLNSSTNFRQLVLADAGTGKSHCLKLLSLLIKNTLSENALLIAAPTGKSAFPIGGSTCHRIFGLQIQHGFIKTYEKLNARKLAEFMRLYHNVQWIFIDEISMLPPPLASRIFKRNKRYSAEIDLWREFQFSELTINMRQGGDPLGEICSELRVGKLSAQSLQLLQTRLMYDEKGLNGNVDSFADAVRIYPENEMCNNFNMQRTAELRRELRSKGKTTFKIKAFDTYADGVKQGQHYLGDLPKKDDQTGGIPNSIELGEGSRVMLRRNMDTLKGHVNGATGFIKKIEWTIDKNRQINVGDLPKRVLVKFDHEITDTWIEPATVDFYAHRQQRVTRRMLPLILSYALTVHKLQGATLDKAVVYLGPKCKTKGLAYVAISRVKTLSGLAIIEMDVRKLLTSASYNPADTDALQELERLRATLTNNLYHQQNQLSPTCTCRLGEHESIHTMIRATTELNINLDANVKGQRLRKLEEPIMRDPRLKLSYIADEMGVPKPAICSVLTEDLVIKSGDKLHPALWEIASSHHPLLKFSANITTPLRAYVATVPPPATKIVVIPSTEISSKKQDLQVEELLANISISSTVPFLGNVSEELIANATEEAKAILKTVKDVTMPNIIHGEDVVKIQQTWWEWLKENFEKIV</sequence>
<dbReference type="GO" id="GO:0043139">
    <property type="term" value="F:5'-3' DNA helicase activity"/>
    <property type="evidence" value="ECO:0007669"/>
    <property type="project" value="UniProtKB-EC"/>
</dbReference>
<keyword evidence="3" id="KW-1133">Transmembrane helix</keyword>
<dbReference type="InterPro" id="IPR051055">
    <property type="entry name" value="PIF1_helicase"/>
</dbReference>
<gene>
    <name evidence="8" type="ORF">Fcan01_18810</name>
</gene>
<feature type="domain" description="DNA helicase Pif1-like DEAD-box helicase" evidence="5">
    <location>
        <begin position="1396"/>
        <end position="1513"/>
    </location>
</feature>
<keyword evidence="1 8" id="KW-0347">Helicase</keyword>
<comment type="similarity">
    <text evidence="1">Belongs to the helicase family.</text>
</comment>
<evidence type="ECO:0000259" key="7">
    <source>
        <dbReference type="Pfam" id="PF20209"/>
    </source>
</evidence>
<dbReference type="GO" id="GO:0016887">
    <property type="term" value="F:ATP hydrolysis activity"/>
    <property type="evidence" value="ECO:0007669"/>
    <property type="project" value="RHEA"/>
</dbReference>
<comment type="caution">
    <text evidence="8">The sequence shown here is derived from an EMBL/GenBank/DDBJ whole genome shotgun (WGS) entry which is preliminary data.</text>
</comment>
<feature type="domain" description="DUF6570" evidence="7">
    <location>
        <begin position="296"/>
        <end position="424"/>
    </location>
</feature>
<dbReference type="SUPFAM" id="SSF54001">
    <property type="entry name" value="Cysteine proteinases"/>
    <property type="match status" value="1"/>
</dbReference>
<dbReference type="Pfam" id="PF04843">
    <property type="entry name" value="Herpes_teg_N"/>
    <property type="match status" value="1"/>
</dbReference>
<dbReference type="Pfam" id="PF14214">
    <property type="entry name" value="Helitron_like_N"/>
    <property type="match status" value="1"/>
</dbReference>
<keyword evidence="1" id="KW-0227">DNA damage</keyword>
<dbReference type="Proteomes" id="UP000198287">
    <property type="component" value="Unassembled WGS sequence"/>
</dbReference>
<dbReference type="CDD" id="cd18809">
    <property type="entry name" value="SF1_C_RecD"/>
    <property type="match status" value="1"/>
</dbReference>
<feature type="region of interest" description="Disordered" evidence="2">
    <location>
        <begin position="179"/>
        <end position="216"/>
    </location>
</feature>
<keyword evidence="3" id="KW-0812">Transmembrane</keyword>
<dbReference type="Pfam" id="PF20209">
    <property type="entry name" value="DUF6570"/>
    <property type="match status" value="1"/>
</dbReference>
<keyword evidence="1" id="KW-0378">Hydrolase</keyword>